<dbReference type="GO" id="GO:0019005">
    <property type="term" value="C:SCF ubiquitin ligase complex"/>
    <property type="evidence" value="ECO:0007669"/>
    <property type="project" value="TreeGrafter"/>
</dbReference>
<dbReference type="GO" id="GO:0031146">
    <property type="term" value="P:SCF-dependent proteasomal ubiquitin-dependent protein catabolic process"/>
    <property type="evidence" value="ECO:0007669"/>
    <property type="project" value="TreeGrafter"/>
</dbReference>
<evidence type="ECO:0000313" key="4">
    <source>
        <dbReference type="Proteomes" id="UP000615446"/>
    </source>
</evidence>
<accession>A0A8H3M7D4</accession>
<dbReference type="SMART" id="SM00367">
    <property type="entry name" value="LRR_CC"/>
    <property type="match status" value="2"/>
</dbReference>
<proteinExistence type="predicted"/>
<keyword evidence="2" id="KW-0677">Repeat</keyword>
<gene>
    <name evidence="3" type="ORF">RCL2_002658400</name>
</gene>
<protein>
    <recommendedName>
        <fullName evidence="5">F-box domain-containing protein</fullName>
    </recommendedName>
</protein>
<dbReference type="InterPro" id="IPR006553">
    <property type="entry name" value="Leu-rich_rpt_Cys-con_subtyp"/>
</dbReference>
<dbReference type="Proteomes" id="UP000615446">
    <property type="component" value="Unassembled WGS sequence"/>
</dbReference>
<comment type="caution">
    <text evidence="3">The sequence shown here is derived from an EMBL/GenBank/DDBJ whole genome shotgun (WGS) entry which is preliminary data.</text>
</comment>
<dbReference type="PANTHER" id="PTHR13318">
    <property type="entry name" value="PARTNER OF PAIRED, ISOFORM B-RELATED"/>
    <property type="match status" value="1"/>
</dbReference>
<reference evidence="3" key="1">
    <citation type="submission" date="2019-10" db="EMBL/GenBank/DDBJ databases">
        <title>Conservation and host-specific expression of non-tandemly repeated heterogenous ribosome RNA gene in arbuscular mycorrhizal fungi.</title>
        <authorList>
            <person name="Maeda T."/>
            <person name="Kobayashi Y."/>
            <person name="Nakagawa T."/>
            <person name="Ezawa T."/>
            <person name="Yamaguchi K."/>
            <person name="Bino T."/>
            <person name="Nishimoto Y."/>
            <person name="Shigenobu S."/>
            <person name="Kawaguchi M."/>
        </authorList>
    </citation>
    <scope>NUCLEOTIDE SEQUENCE</scope>
    <source>
        <strain evidence="3">HR1</strain>
    </source>
</reference>
<dbReference type="Pfam" id="PF12799">
    <property type="entry name" value="LRR_4"/>
    <property type="match status" value="1"/>
</dbReference>
<dbReference type="InterPro" id="IPR032675">
    <property type="entry name" value="LRR_dom_sf"/>
</dbReference>
<evidence type="ECO:0008006" key="5">
    <source>
        <dbReference type="Google" id="ProtNLM"/>
    </source>
</evidence>
<dbReference type="AlphaFoldDB" id="A0A8H3M7D4"/>
<name>A0A8H3M7D4_9GLOM</name>
<dbReference type="SUPFAM" id="SSF52047">
    <property type="entry name" value="RNI-like"/>
    <property type="match status" value="1"/>
</dbReference>
<evidence type="ECO:0000256" key="2">
    <source>
        <dbReference type="ARBA" id="ARBA00022737"/>
    </source>
</evidence>
<keyword evidence="1" id="KW-0433">Leucine-rich repeat</keyword>
<evidence type="ECO:0000256" key="1">
    <source>
        <dbReference type="ARBA" id="ARBA00022614"/>
    </source>
</evidence>
<organism evidence="3 4">
    <name type="scientific">Rhizophagus clarus</name>
    <dbReference type="NCBI Taxonomy" id="94130"/>
    <lineage>
        <taxon>Eukaryota</taxon>
        <taxon>Fungi</taxon>
        <taxon>Fungi incertae sedis</taxon>
        <taxon>Mucoromycota</taxon>
        <taxon>Glomeromycotina</taxon>
        <taxon>Glomeromycetes</taxon>
        <taxon>Glomerales</taxon>
        <taxon>Glomeraceae</taxon>
        <taxon>Rhizophagus</taxon>
    </lineage>
</organism>
<dbReference type="Gene3D" id="3.80.10.10">
    <property type="entry name" value="Ribonuclease Inhibitor"/>
    <property type="match status" value="1"/>
</dbReference>
<dbReference type="InterPro" id="IPR025875">
    <property type="entry name" value="Leu-rich_rpt_4"/>
</dbReference>
<dbReference type="OrthoDB" id="2413618at2759"/>
<dbReference type="EMBL" id="BLAL01000285">
    <property type="protein sequence ID" value="GET00113.1"/>
    <property type="molecule type" value="Genomic_DNA"/>
</dbReference>
<sequence length="220" mass="25584">MPSKTNYTDSEKERIYTIVNIKESIIALEHDVTKIHQNLKRIAREIYYLYKDMAPEDFEKMLRSDIDEMWNNFSEKGLIESEKLSGHTGFSEIIICNVICSCPRLQQLDLSYCEITDITIEEIARSCPNLKYLNLRGCYKISKEAVNKLNPNVHIENFEETLSPPDLIRAVRNHLVQNNVFCRQILAQGLQRLLDLSMRDNSQWYSDPGLARSIVQSDDH</sequence>
<evidence type="ECO:0000313" key="3">
    <source>
        <dbReference type="EMBL" id="GET00113.1"/>
    </source>
</evidence>